<keyword evidence="5" id="KW-1185">Reference proteome</keyword>
<dbReference type="PANTHER" id="PTHR10509">
    <property type="entry name" value="O-METHYLTRANSFERASE-RELATED"/>
    <property type="match status" value="1"/>
</dbReference>
<dbReference type="InterPro" id="IPR029063">
    <property type="entry name" value="SAM-dependent_MTases_sf"/>
</dbReference>
<evidence type="ECO:0000256" key="3">
    <source>
        <dbReference type="ARBA" id="ARBA00022691"/>
    </source>
</evidence>
<gene>
    <name evidence="4" type="ORF">PACILC2_29700</name>
</gene>
<dbReference type="PANTHER" id="PTHR10509:SF14">
    <property type="entry name" value="CAFFEOYL-COA O-METHYLTRANSFERASE 3-RELATED"/>
    <property type="match status" value="1"/>
</dbReference>
<dbReference type="InterPro" id="IPR002935">
    <property type="entry name" value="SAM_O-MeTrfase"/>
</dbReference>
<dbReference type="Pfam" id="PF01596">
    <property type="entry name" value="Methyltransf_3"/>
    <property type="match status" value="1"/>
</dbReference>
<evidence type="ECO:0000313" key="5">
    <source>
        <dbReference type="Proteomes" id="UP000680304"/>
    </source>
</evidence>
<accession>A0ABQ4N883</accession>
<dbReference type="Gene3D" id="3.40.50.150">
    <property type="entry name" value="Vaccinia Virus protein VP39"/>
    <property type="match status" value="1"/>
</dbReference>
<protein>
    <submittedName>
        <fullName evidence="4">O-methyltransferase</fullName>
    </submittedName>
</protein>
<dbReference type="InterPro" id="IPR050362">
    <property type="entry name" value="Cation-dep_OMT"/>
</dbReference>
<dbReference type="SUPFAM" id="SSF53335">
    <property type="entry name" value="S-adenosyl-L-methionine-dependent methyltransferases"/>
    <property type="match status" value="1"/>
</dbReference>
<keyword evidence="2" id="KW-0808">Transferase</keyword>
<organism evidence="4 5">
    <name type="scientific">Paenibacillus cisolokensis</name>
    <dbReference type="NCBI Taxonomy" id="1658519"/>
    <lineage>
        <taxon>Bacteria</taxon>
        <taxon>Bacillati</taxon>
        <taxon>Bacillota</taxon>
        <taxon>Bacilli</taxon>
        <taxon>Bacillales</taxon>
        <taxon>Paenibacillaceae</taxon>
        <taxon>Paenibacillus</taxon>
    </lineage>
</organism>
<evidence type="ECO:0000256" key="2">
    <source>
        <dbReference type="ARBA" id="ARBA00022679"/>
    </source>
</evidence>
<reference evidence="4 5" key="1">
    <citation type="submission" date="2021-04" db="EMBL/GenBank/DDBJ databases">
        <title>Draft genome sequence of Paenibacillus cisolokensis, LC2-13A.</title>
        <authorList>
            <person name="Uke A."/>
            <person name="Chhe C."/>
            <person name="Baramee S."/>
            <person name="Kosugi A."/>
        </authorList>
    </citation>
    <scope>NUCLEOTIDE SEQUENCE [LARGE SCALE GENOMIC DNA]</scope>
    <source>
        <strain evidence="4 5">LC2-13A</strain>
    </source>
</reference>
<keyword evidence="3" id="KW-0949">S-adenosyl-L-methionine</keyword>
<dbReference type="Proteomes" id="UP000680304">
    <property type="component" value="Unassembled WGS sequence"/>
</dbReference>
<keyword evidence="1" id="KW-0489">Methyltransferase</keyword>
<comment type="caution">
    <text evidence="4">The sequence shown here is derived from an EMBL/GenBank/DDBJ whole genome shotgun (WGS) entry which is preliminary data.</text>
</comment>
<dbReference type="EMBL" id="BOVJ01000093">
    <property type="protein sequence ID" value="GIQ64402.1"/>
    <property type="molecule type" value="Genomic_DNA"/>
</dbReference>
<name>A0ABQ4N883_9BACL</name>
<evidence type="ECO:0000313" key="4">
    <source>
        <dbReference type="EMBL" id="GIQ64402.1"/>
    </source>
</evidence>
<dbReference type="PROSITE" id="PS51682">
    <property type="entry name" value="SAM_OMT_I"/>
    <property type="match status" value="1"/>
</dbReference>
<proteinExistence type="predicted"/>
<evidence type="ECO:0000256" key="1">
    <source>
        <dbReference type="ARBA" id="ARBA00022603"/>
    </source>
</evidence>
<sequence>MKAEQGPVAPERYIEELFGQDETLERALAGIRTEGMPEISVAPGYGRLLTLLVRLSGAREVLEIGALGGYSGICLARGLPEGGRITSLELLEPYAAVARRHMTEAGFGERVDYIIGDAKESLARLEAEGRRFGFFFIDADKEGYPFYLDMALRLARPGAVIAADNVLLRGRTADPNRVGPSVVAMREFNERIATDERLDATILPAYDGLALAVVKQSE</sequence>
<dbReference type="RefSeq" id="WP_244863486.1">
    <property type="nucleotide sequence ID" value="NZ_BOVJ01000093.1"/>
</dbReference>